<dbReference type="HOGENOM" id="CLU_682783_0_0_9"/>
<dbReference type="RefSeq" id="WP_015394026.1">
    <property type="nucleotide sequence ID" value="NC_020291.1"/>
</dbReference>
<sequence>MDDLIIDNSIFKISNYNINEFYGIHIDADFRLSTGDMCYLPSKNQILFSINDYKDASDIASHLDELEKYKDNFCYIKMDMENLQTTCYCESEGVPYDLFEGPNDEIWCVIGYSKTSLNREVCLPIGDRKDIKDCKPMASVAEHIFRDGDKILSYTDGTFNKKPTKLGEYKFSKAKQFQSVKRMKIEEPLVSRCLYNEEGIHAFSTIDENMILHRLLDDKGVSIKERKVYVEGMFLDAFFEKNSPVINWENHETVEVTANGGSIFHVEKPSEIFYSVYGIDGKKIEEKKLFELTELCSIYCMESVKLDNYTYALTFTYGSDDEPIKGGNGWLVVKSGELMECWLQHKDKKSYIDQVTGRNIILNMDNVILRKFRACGRSYCLYFDGIIDSKHRNRAIVLIKNLI</sequence>
<dbReference type="eggNOG" id="ENOG5031ADW">
    <property type="taxonomic scope" value="Bacteria"/>
</dbReference>
<accession>M1MNE2</accession>
<keyword evidence="2" id="KW-1185">Reference proteome</keyword>
<dbReference type="EMBL" id="CP004121">
    <property type="protein sequence ID" value="AGF57713.1"/>
    <property type="molecule type" value="Genomic_DNA"/>
</dbReference>
<proteinExistence type="predicted"/>
<dbReference type="AlphaFoldDB" id="M1MNE2"/>
<dbReference type="PATRIC" id="fig|931276.5.peg.3990"/>
<reference evidence="1 2" key="1">
    <citation type="submission" date="2013-02" db="EMBL/GenBank/DDBJ databases">
        <title>Genome sequence of Clostridium saccharoperbutylacetonicum N1-4(HMT).</title>
        <authorList>
            <person name="Poehlein A."/>
            <person name="Daniel R."/>
        </authorList>
    </citation>
    <scope>NUCLEOTIDE SEQUENCE [LARGE SCALE GENOMIC DNA]</scope>
    <source>
        <strain evidence="2">N1-4(HMT)</strain>
    </source>
</reference>
<protein>
    <submittedName>
        <fullName evidence="1">Uncharacterized protein</fullName>
    </submittedName>
</protein>
<organism evidence="1 2">
    <name type="scientific">Clostridium saccharoperbutylacetonicum N1-4(HMT)</name>
    <dbReference type="NCBI Taxonomy" id="931276"/>
    <lineage>
        <taxon>Bacteria</taxon>
        <taxon>Bacillati</taxon>
        <taxon>Bacillota</taxon>
        <taxon>Clostridia</taxon>
        <taxon>Eubacteriales</taxon>
        <taxon>Clostridiaceae</taxon>
        <taxon>Clostridium</taxon>
    </lineage>
</organism>
<gene>
    <name evidence="1" type="ORF">Cspa_c39560</name>
</gene>
<dbReference type="Proteomes" id="UP000011728">
    <property type="component" value="Chromosome"/>
</dbReference>
<evidence type="ECO:0000313" key="2">
    <source>
        <dbReference type="Proteomes" id="UP000011728"/>
    </source>
</evidence>
<name>M1MNE2_9CLOT</name>
<dbReference type="OrthoDB" id="1876817at2"/>
<evidence type="ECO:0000313" key="1">
    <source>
        <dbReference type="EMBL" id="AGF57713.1"/>
    </source>
</evidence>
<dbReference type="STRING" id="36745.CLSAP_37330"/>
<dbReference type="KEGG" id="csr:Cspa_c39560"/>